<dbReference type="SUPFAM" id="SSF55811">
    <property type="entry name" value="Nudix"/>
    <property type="match status" value="1"/>
</dbReference>
<dbReference type="SUPFAM" id="SSF55729">
    <property type="entry name" value="Acyl-CoA N-acyltransferases (Nat)"/>
    <property type="match status" value="1"/>
</dbReference>
<dbReference type="Pfam" id="PF00293">
    <property type="entry name" value="NUDIX"/>
    <property type="match status" value="1"/>
</dbReference>
<keyword evidence="8" id="KW-1185">Reference proteome</keyword>
<dbReference type="RefSeq" id="WP_204916062.1">
    <property type="nucleotide sequence ID" value="NZ_BAAAQP010000003.1"/>
</dbReference>
<organism evidence="7 8">
    <name type="scientific">Microlunatus panaciterrae</name>
    <dbReference type="NCBI Taxonomy" id="400768"/>
    <lineage>
        <taxon>Bacteria</taxon>
        <taxon>Bacillati</taxon>
        <taxon>Actinomycetota</taxon>
        <taxon>Actinomycetes</taxon>
        <taxon>Propionibacteriales</taxon>
        <taxon>Propionibacteriaceae</taxon>
        <taxon>Microlunatus</taxon>
    </lineage>
</organism>
<dbReference type="InterPro" id="IPR020084">
    <property type="entry name" value="NUDIX_hydrolase_CS"/>
</dbReference>
<dbReference type="PANTHER" id="PTHR43046:SF12">
    <property type="entry name" value="GDP-MANNOSE MANNOSYL HYDROLASE"/>
    <property type="match status" value="1"/>
</dbReference>
<evidence type="ECO:0000259" key="6">
    <source>
        <dbReference type="PROSITE" id="PS51462"/>
    </source>
</evidence>
<dbReference type="EMBL" id="JAFBCF010000001">
    <property type="protein sequence ID" value="MBM7797353.1"/>
    <property type="molecule type" value="Genomic_DNA"/>
</dbReference>
<evidence type="ECO:0000256" key="1">
    <source>
        <dbReference type="ARBA" id="ARBA00001946"/>
    </source>
</evidence>
<protein>
    <submittedName>
        <fullName evidence="7">8-oxo-dGTP pyrophosphatase MutT (NUDIX family)</fullName>
    </submittedName>
</protein>
<proteinExistence type="inferred from homology"/>
<sequence>MAELDISITVSDGGIGVLSWDVEVGQEVLHRALVAVSEEALLDQRLRRLEVAVPAPDRASRGAVLRAGFRQEGIRRQVHPLPDGNFTDLVLYARLAGDEVQGPHGFSGVMNSALPRTRAIAHVLMRHPDGRVLLCDTVFKRDWELPGGIVEPGEPPRHAAVREVREELGIDLEITRLLLVDWMPPYLGWDDALEFIFDGGTVTESDIAAFSLQPSEIAAVHLVSVAGAAAHLTPLSHRRLAIAASLGPDEVAYLEDGTPQV</sequence>
<reference evidence="7 8" key="1">
    <citation type="submission" date="2021-01" db="EMBL/GenBank/DDBJ databases">
        <title>Sequencing the genomes of 1000 actinobacteria strains.</title>
        <authorList>
            <person name="Klenk H.-P."/>
        </authorList>
    </citation>
    <scope>NUCLEOTIDE SEQUENCE [LARGE SCALE GENOMIC DNA]</scope>
    <source>
        <strain evidence="7 8">DSM 18662</strain>
    </source>
</reference>
<keyword evidence="3 5" id="KW-0378">Hydrolase</keyword>
<feature type="domain" description="Nudix hydrolase" evidence="6">
    <location>
        <begin position="115"/>
        <end position="246"/>
    </location>
</feature>
<dbReference type="InterPro" id="IPR016181">
    <property type="entry name" value="Acyl_CoA_acyltransferase"/>
</dbReference>
<name>A0ABS2REC7_9ACTN</name>
<evidence type="ECO:0000256" key="5">
    <source>
        <dbReference type="RuleBase" id="RU003476"/>
    </source>
</evidence>
<dbReference type="Gene3D" id="3.90.79.10">
    <property type="entry name" value="Nucleoside Triphosphate Pyrophosphohydrolase"/>
    <property type="match status" value="1"/>
</dbReference>
<dbReference type="Proteomes" id="UP000704762">
    <property type="component" value="Unassembled WGS sequence"/>
</dbReference>
<dbReference type="PROSITE" id="PS51462">
    <property type="entry name" value="NUDIX"/>
    <property type="match status" value="1"/>
</dbReference>
<dbReference type="PANTHER" id="PTHR43046">
    <property type="entry name" value="GDP-MANNOSE MANNOSYL HYDROLASE"/>
    <property type="match status" value="1"/>
</dbReference>
<evidence type="ECO:0000313" key="8">
    <source>
        <dbReference type="Proteomes" id="UP000704762"/>
    </source>
</evidence>
<dbReference type="InterPro" id="IPR000086">
    <property type="entry name" value="NUDIX_hydrolase_dom"/>
</dbReference>
<evidence type="ECO:0000313" key="7">
    <source>
        <dbReference type="EMBL" id="MBM7797353.1"/>
    </source>
</evidence>
<dbReference type="CDD" id="cd18876">
    <property type="entry name" value="NUDIX_Hydrolase"/>
    <property type="match status" value="1"/>
</dbReference>
<dbReference type="Gene3D" id="3.40.630.30">
    <property type="match status" value="1"/>
</dbReference>
<comment type="similarity">
    <text evidence="2 5">Belongs to the Nudix hydrolase family.</text>
</comment>
<evidence type="ECO:0000256" key="4">
    <source>
        <dbReference type="ARBA" id="ARBA00022842"/>
    </source>
</evidence>
<comment type="caution">
    <text evidence="7">The sequence shown here is derived from an EMBL/GenBank/DDBJ whole genome shotgun (WGS) entry which is preliminary data.</text>
</comment>
<dbReference type="InterPro" id="IPR020476">
    <property type="entry name" value="Nudix_hydrolase"/>
</dbReference>
<dbReference type="PRINTS" id="PR00502">
    <property type="entry name" value="NUDIXFAMILY"/>
</dbReference>
<keyword evidence="4" id="KW-0460">Magnesium</keyword>
<dbReference type="InterPro" id="IPR015797">
    <property type="entry name" value="NUDIX_hydrolase-like_dom_sf"/>
</dbReference>
<comment type="cofactor">
    <cofactor evidence="1">
        <name>Mg(2+)</name>
        <dbReference type="ChEBI" id="CHEBI:18420"/>
    </cofactor>
</comment>
<accession>A0ABS2REC7</accession>
<evidence type="ECO:0000256" key="2">
    <source>
        <dbReference type="ARBA" id="ARBA00005582"/>
    </source>
</evidence>
<gene>
    <name evidence="7" type="ORF">JOE57_000274</name>
</gene>
<evidence type="ECO:0000256" key="3">
    <source>
        <dbReference type="ARBA" id="ARBA00022801"/>
    </source>
</evidence>
<dbReference type="PROSITE" id="PS00893">
    <property type="entry name" value="NUDIX_BOX"/>
    <property type="match status" value="1"/>
</dbReference>